<dbReference type="OrthoDB" id="63935at2759"/>
<sequence length="231" mass="24453">MPRRVAFFGATGGCANACLAYTLQGGHSAVALVRRPGVLREQLRKREIADEMVESQLCIVKGDVKDITSVAEVIANGGNGVDTIVSGIGSPTPQFSLLRPLTTTDPGICHKATCNILDALKDSTNAASTLLVVISANGVLNDSPCDHPLALLPLYAWLLRGVFDDKRAMETELMKTKPTGGYVVVRPSVLGSDPSKGMQAVREGTTEQPVQGVVEAEDRSALCSQGFPITY</sequence>
<evidence type="ECO:0000313" key="3">
    <source>
        <dbReference type="EMBL" id="TKA62927.1"/>
    </source>
</evidence>
<protein>
    <recommendedName>
        <fullName evidence="2">NAD(P)-binding domain-containing protein</fullName>
    </recommendedName>
</protein>
<dbReference type="STRING" id="329884.A0A4U0WJQ2"/>
<evidence type="ECO:0000259" key="2">
    <source>
        <dbReference type="Pfam" id="PF13460"/>
    </source>
</evidence>
<dbReference type="PANTHER" id="PTHR15020:SF50">
    <property type="entry name" value="UPF0659 PROTEIN YMR090W"/>
    <property type="match status" value="1"/>
</dbReference>
<organism evidence="3 4">
    <name type="scientific">Friedmanniomyces simplex</name>
    <dbReference type="NCBI Taxonomy" id="329884"/>
    <lineage>
        <taxon>Eukaryota</taxon>
        <taxon>Fungi</taxon>
        <taxon>Dikarya</taxon>
        <taxon>Ascomycota</taxon>
        <taxon>Pezizomycotina</taxon>
        <taxon>Dothideomycetes</taxon>
        <taxon>Dothideomycetidae</taxon>
        <taxon>Mycosphaerellales</taxon>
        <taxon>Teratosphaeriaceae</taxon>
        <taxon>Friedmanniomyces</taxon>
    </lineage>
</organism>
<dbReference type="Proteomes" id="UP000309340">
    <property type="component" value="Unassembled WGS sequence"/>
</dbReference>
<dbReference type="EMBL" id="NAJQ01001004">
    <property type="protein sequence ID" value="TKA62927.1"/>
    <property type="molecule type" value="Genomic_DNA"/>
</dbReference>
<evidence type="ECO:0000256" key="1">
    <source>
        <dbReference type="ARBA" id="ARBA00038376"/>
    </source>
</evidence>
<reference evidence="3 4" key="1">
    <citation type="submission" date="2017-03" db="EMBL/GenBank/DDBJ databases">
        <title>Genomes of endolithic fungi from Antarctica.</title>
        <authorList>
            <person name="Coleine C."/>
            <person name="Masonjones S."/>
            <person name="Stajich J.E."/>
        </authorList>
    </citation>
    <scope>NUCLEOTIDE SEQUENCE [LARGE SCALE GENOMIC DNA]</scope>
    <source>
        <strain evidence="3 4">CCFEE 5184</strain>
    </source>
</reference>
<dbReference type="AlphaFoldDB" id="A0A4U0WJQ2"/>
<feature type="domain" description="NAD(P)-binding" evidence="2">
    <location>
        <begin position="9"/>
        <end position="207"/>
    </location>
</feature>
<dbReference type="InterPro" id="IPR036291">
    <property type="entry name" value="NAD(P)-bd_dom_sf"/>
</dbReference>
<evidence type="ECO:0000313" key="4">
    <source>
        <dbReference type="Proteomes" id="UP000309340"/>
    </source>
</evidence>
<comment type="similarity">
    <text evidence="1">Belongs to the avfA family.</text>
</comment>
<keyword evidence="4" id="KW-1185">Reference proteome</keyword>
<accession>A0A4U0WJQ2</accession>
<comment type="caution">
    <text evidence="3">The sequence shown here is derived from an EMBL/GenBank/DDBJ whole genome shotgun (WGS) entry which is preliminary data.</text>
</comment>
<dbReference type="InterPro" id="IPR016040">
    <property type="entry name" value="NAD(P)-bd_dom"/>
</dbReference>
<dbReference type="Pfam" id="PF13460">
    <property type="entry name" value="NAD_binding_10"/>
    <property type="match status" value="1"/>
</dbReference>
<dbReference type="SUPFAM" id="SSF51735">
    <property type="entry name" value="NAD(P)-binding Rossmann-fold domains"/>
    <property type="match status" value="1"/>
</dbReference>
<dbReference type="Gene3D" id="3.40.50.720">
    <property type="entry name" value="NAD(P)-binding Rossmann-like Domain"/>
    <property type="match status" value="1"/>
</dbReference>
<proteinExistence type="inferred from homology"/>
<name>A0A4U0WJQ2_9PEZI</name>
<dbReference type="PANTHER" id="PTHR15020">
    <property type="entry name" value="FLAVIN REDUCTASE-RELATED"/>
    <property type="match status" value="1"/>
</dbReference>
<gene>
    <name evidence="3" type="ORF">B0A55_12923</name>
</gene>